<dbReference type="PANTHER" id="PTHR34390:SF2">
    <property type="entry name" value="SUCCINATE TRANSPORTER SUBUNIT YJJP-RELATED"/>
    <property type="match status" value="1"/>
</dbReference>
<evidence type="ECO:0000256" key="7">
    <source>
        <dbReference type="SAM" id="Phobius"/>
    </source>
</evidence>
<evidence type="ECO:0000313" key="10">
    <source>
        <dbReference type="EMBL" id="SFW13448.1"/>
    </source>
</evidence>
<feature type="transmembrane region" description="Helical" evidence="7">
    <location>
        <begin position="410"/>
        <end position="431"/>
    </location>
</feature>
<organism evidence="10 11">
    <name type="scientific">Ruminococcus flavefaciens</name>
    <dbReference type="NCBI Taxonomy" id="1265"/>
    <lineage>
        <taxon>Bacteria</taxon>
        <taxon>Bacillati</taxon>
        <taxon>Bacillota</taxon>
        <taxon>Clostridia</taxon>
        <taxon>Eubacteriales</taxon>
        <taxon>Oscillospiraceae</taxon>
        <taxon>Ruminococcus</taxon>
    </lineage>
</organism>
<evidence type="ECO:0000313" key="11">
    <source>
        <dbReference type="Proteomes" id="UP000183461"/>
    </source>
</evidence>
<dbReference type="Pfam" id="PF06738">
    <property type="entry name" value="ThrE"/>
    <property type="match status" value="1"/>
</dbReference>
<dbReference type="GO" id="GO:0015744">
    <property type="term" value="P:succinate transport"/>
    <property type="evidence" value="ECO:0007669"/>
    <property type="project" value="TreeGrafter"/>
</dbReference>
<evidence type="ECO:0000256" key="3">
    <source>
        <dbReference type="ARBA" id="ARBA00022692"/>
    </source>
</evidence>
<feature type="transmembrane region" description="Helical" evidence="7">
    <location>
        <begin position="260"/>
        <end position="284"/>
    </location>
</feature>
<comment type="subcellular location">
    <subcellularLocation>
        <location evidence="1">Cell membrane</location>
        <topology evidence="1">Multi-pass membrane protein</topology>
    </subcellularLocation>
</comment>
<comment type="similarity">
    <text evidence="6">Belongs to the ThrE exporter (TC 2.A.79) family.</text>
</comment>
<feature type="transmembrane region" description="Helical" evidence="7">
    <location>
        <begin position="226"/>
        <end position="248"/>
    </location>
</feature>
<dbReference type="InterPro" id="IPR010619">
    <property type="entry name" value="ThrE-like_N"/>
</dbReference>
<dbReference type="AlphaFoldDB" id="A0A1K1LRI0"/>
<dbReference type="PANTHER" id="PTHR34390">
    <property type="entry name" value="UPF0442 PROTEIN YJJB-RELATED"/>
    <property type="match status" value="1"/>
</dbReference>
<name>A0A1K1LRI0_RUMFL</name>
<dbReference type="EMBL" id="FPIP01000001">
    <property type="protein sequence ID" value="SFW13448.1"/>
    <property type="molecule type" value="Genomic_DNA"/>
</dbReference>
<feature type="domain" description="Threonine/serine exporter-like N-terminal" evidence="8">
    <location>
        <begin position="36"/>
        <end position="278"/>
    </location>
</feature>
<dbReference type="InterPro" id="IPR024528">
    <property type="entry name" value="ThrE_2"/>
</dbReference>
<keyword evidence="4 7" id="KW-1133">Transmembrane helix</keyword>
<evidence type="ECO:0000256" key="5">
    <source>
        <dbReference type="ARBA" id="ARBA00023136"/>
    </source>
</evidence>
<keyword evidence="3 7" id="KW-0812">Transmembrane</keyword>
<feature type="transmembrane region" description="Helical" evidence="7">
    <location>
        <begin position="296"/>
        <end position="316"/>
    </location>
</feature>
<sequence length="440" mass="47935">MSKLRKQHMAIEWHDIVNTESDIPAKNASLQEKASLVGRVGLMMLSVGTAAWRVRASMNKISRALGITCNADIGLLSIEYTCISGSETYTNAISINTTGVNTDKLNELEHFADGFADRAEKYSVQQFHMILDKFQDMKGNYKALSLGLASALACCAFTFLLGGGIIEMICAFFGAGIGNFVRKKLLERHITLFANVAAGVASACCTYVIFIKLAELLMGVSAIHQAGYICSMLFVIPGFPLITGGMDLAKLDLRSGLERITYALLIIIVATLTGWLCATLFHFYPQDFEAYELDPLLRTVFIMITSFCGVYGFSLMFNSTKKMAATAGLIGMCANTLRLELIDLAGVHVGLAAFIGALSAGLLASAIHHWIGYPRITLTVPSIVIMVPGMFMYKGVYYIVINDITTGEMWLTKAVLIVTALPLGLIFARILTDKNFRKSS</sequence>
<keyword evidence="5 7" id="KW-0472">Membrane</keyword>
<dbReference type="InterPro" id="IPR050539">
    <property type="entry name" value="ThrE_Dicarb/AminoAcid_Exp"/>
</dbReference>
<feature type="transmembrane region" description="Helical" evidence="7">
    <location>
        <begin position="376"/>
        <end position="398"/>
    </location>
</feature>
<evidence type="ECO:0000256" key="4">
    <source>
        <dbReference type="ARBA" id="ARBA00022989"/>
    </source>
</evidence>
<evidence type="ECO:0000259" key="9">
    <source>
        <dbReference type="Pfam" id="PF12821"/>
    </source>
</evidence>
<reference evidence="10 11" key="1">
    <citation type="submission" date="2016-11" db="EMBL/GenBank/DDBJ databases">
        <authorList>
            <person name="Jaros S."/>
            <person name="Januszkiewicz K."/>
            <person name="Wedrychowicz H."/>
        </authorList>
    </citation>
    <scope>NUCLEOTIDE SEQUENCE [LARGE SCALE GENOMIC DNA]</scope>
    <source>
        <strain evidence="10 11">YL228</strain>
    </source>
</reference>
<accession>A0A1K1LRI0</accession>
<feature type="transmembrane region" description="Helical" evidence="7">
    <location>
        <begin position="345"/>
        <end position="364"/>
    </location>
</feature>
<keyword evidence="2" id="KW-1003">Cell membrane</keyword>
<dbReference type="RefSeq" id="WP_072299089.1">
    <property type="nucleotide sequence ID" value="NZ_FPIP01000001.1"/>
</dbReference>
<evidence type="ECO:0000256" key="6">
    <source>
        <dbReference type="ARBA" id="ARBA00034125"/>
    </source>
</evidence>
<evidence type="ECO:0000256" key="1">
    <source>
        <dbReference type="ARBA" id="ARBA00004651"/>
    </source>
</evidence>
<protein>
    <submittedName>
        <fullName evidence="10">Uncharacterized membrane protein YjjP, DUF1212 family</fullName>
    </submittedName>
</protein>
<feature type="transmembrane region" description="Helical" evidence="7">
    <location>
        <begin position="192"/>
        <end position="214"/>
    </location>
</feature>
<proteinExistence type="inferred from homology"/>
<evidence type="ECO:0000256" key="2">
    <source>
        <dbReference type="ARBA" id="ARBA00022475"/>
    </source>
</evidence>
<dbReference type="Proteomes" id="UP000183461">
    <property type="component" value="Unassembled WGS sequence"/>
</dbReference>
<feature type="transmembrane region" description="Helical" evidence="7">
    <location>
        <begin position="147"/>
        <end position="180"/>
    </location>
</feature>
<feature type="domain" description="Threonine/Serine exporter ThrE" evidence="9">
    <location>
        <begin position="303"/>
        <end position="429"/>
    </location>
</feature>
<dbReference type="Pfam" id="PF12821">
    <property type="entry name" value="ThrE_2"/>
    <property type="match status" value="1"/>
</dbReference>
<gene>
    <name evidence="10" type="ORF">SAMN02910280_0693</name>
</gene>
<dbReference type="GO" id="GO:0022857">
    <property type="term" value="F:transmembrane transporter activity"/>
    <property type="evidence" value="ECO:0007669"/>
    <property type="project" value="InterPro"/>
</dbReference>
<evidence type="ECO:0000259" key="8">
    <source>
        <dbReference type="Pfam" id="PF06738"/>
    </source>
</evidence>
<dbReference type="GO" id="GO:0005886">
    <property type="term" value="C:plasma membrane"/>
    <property type="evidence" value="ECO:0007669"/>
    <property type="project" value="UniProtKB-SubCell"/>
</dbReference>